<dbReference type="AlphaFoldDB" id="A0A0B2V553"/>
<protein>
    <submittedName>
        <fullName evidence="2">Uncharacterized protein</fullName>
    </submittedName>
</protein>
<proteinExistence type="predicted"/>
<dbReference type="Proteomes" id="UP000031036">
    <property type="component" value="Unassembled WGS sequence"/>
</dbReference>
<name>A0A0B2V553_TOXCA</name>
<feature type="compositionally biased region" description="Low complexity" evidence="1">
    <location>
        <begin position="45"/>
        <end position="58"/>
    </location>
</feature>
<accession>A0A0B2V553</accession>
<organism evidence="2 3">
    <name type="scientific">Toxocara canis</name>
    <name type="common">Canine roundworm</name>
    <dbReference type="NCBI Taxonomy" id="6265"/>
    <lineage>
        <taxon>Eukaryota</taxon>
        <taxon>Metazoa</taxon>
        <taxon>Ecdysozoa</taxon>
        <taxon>Nematoda</taxon>
        <taxon>Chromadorea</taxon>
        <taxon>Rhabditida</taxon>
        <taxon>Spirurina</taxon>
        <taxon>Ascaridomorpha</taxon>
        <taxon>Ascaridoidea</taxon>
        <taxon>Toxocaridae</taxon>
        <taxon>Toxocara</taxon>
    </lineage>
</organism>
<evidence type="ECO:0000256" key="1">
    <source>
        <dbReference type="SAM" id="MobiDB-lite"/>
    </source>
</evidence>
<evidence type="ECO:0000313" key="3">
    <source>
        <dbReference type="Proteomes" id="UP000031036"/>
    </source>
</evidence>
<evidence type="ECO:0000313" key="2">
    <source>
        <dbReference type="EMBL" id="KHN78571.1"/>
    </source>
</evidence>
<dbReference type="EMBL" id="JPKZ01002084">
    <property type="protein sequence ID" value="KHN78571.1"/>
    <property type="molecule type" value="Genomic_DNA"/>
</dbReference>
<comment type="caution">
    <text evidence="2">The sequence shown here is derived from an EMBL/GenBank/DDBJ whole genome shotgun (WGS) entry which is preliminary data.</text>
</comment>
<gene>
    <name evidence="2" type="ORF">Tcan_06549</name>
</gene>
<keyword evidence="3" id="KW-1185">Reference proteome</keyword>
<reference evidence="2 3" key="1">
    <citation type="submission" date="2014-11" db="EMBL/GenBank/DDBJ databases">
        <title>Genetic blueprint of the zoonotic pathogen Toxocara canis.</title>
        <authorList>
            <person name="Zhu X.-Q."/>
            <person name="Korhonen P.K."/>
            <person name="Cai H."/>
            <person name="Young N.D."/>
            <person name="Nejsum P."/>
            <person name="von Samson-Himmelstjerna G."/>
            <person name="Boag P.R."/>
            <person name="Tan P."/>
            <person name="Li Q."/>
            <person name="Min J."/>
            <person name="Yang Y."/>
            <person name="Wang X."/>
            <person name="Fang X."/>
            <person name="Hall R.S."/>
            <person name="Hofmann A."/>
            <person name="Sternberg P.W."/>
            <person name="Jex A.R."/>
            <person name="Gasser R.B."/>
        </authorList>
    </citation>
    <scope>NUCLEOTIDE SEQUENCE [LARGE SCALE GENOMIC DNA]</scope>
    <source>
        <strain evidence="2">PN_DK_2014</strain>
    </source>
</reference>
<feature type="region of interest" description="Disordered" evidence="1">
    <location>
        <begin position="41"/>
        <end position="73"/>
    </location>
</feature>
<sequence length="143" mass="15487">MVVSYIDTGIDEIATTFASCYSYKSLTEVIERRTLRCESSRDSSDVSSKTMSTSNSVSSRRKQAKPQRLPNDTELLAPPLANARLVVFLGGEVCCNQYILLRRQHQKGVTLSAKAKSIVCRAVGLCGLSVVCPSNQQAAGLLA</sequence>